<dbReference type="PANTHER" id="PTHR34986:SF1">
    <property type="entry name" value="PROTEIN YIAL"/>
    <property type="match status" value="1"/>
</dbReference>
<proteinExistence type="predicted"/>
<dbReference type="Pfam" id="PF04074">
    <property type="entry name" value="DUF386"/>
    <property type="match status" value="1"/>
</dbReference>
<dbReference type="InterPro" id="IPR004375">
    <property type="entry name" value="NanQ/TabA/YiaL"/>
</dbReference>
<name>A0A1G9A8N0_9RHOB</name>
<dbReference type="AlphaFoldDB" id="A0A1G9A8N0"/>
<keyword evidence="2" id="KW-1185">Reference proteome</keyword>
<dbReference type="Proteomes" id="UP000199382">
    <property type="component" value="Unassembled WGS sequence"/>
</dbReference>
<dbReference type="EMBL" id="FNEK01000034">
    <property type="protein sequence ID" value="SDK22965.1"/>
    <property type="molecule type" value="Genomic_DNA"/>
</dbReference>
<dbReference type="OrthoDB" id="6196468at2"/>
<evidence type="ECO:0000313" key="1">
    <source>
        <dbReference type="EMBL" id="SDK22965.1"/>
    </source>
</evidence>
<gene>
    <name evidence="1" type="ORF">SAMN04488026_103448</name>
</gene>
<dbReference type="GO" id="GO:0005829">
    <property type="term" value="C:cytosol"/>
    <property type="evidence" value="ECO:0007669"/>
    <property type="project" value="TreeGrafter"/>
</dbReference>
<dbReference type="Gene3D" id="2.60.120.370">
    <property type="entry name" value="YhcH/YjgK/YiaL"/>
    <property type="match status" value="1"/>
</dbReference>
<dbReference type="PANTHER" id="PTHR34986">
    <property type="entry name" value="EVOLVED BETA-GALACTOSIDASE SUBUNIT BETA"/>
    <property type="match status" value="1"/>
</dbReference>
<evidence type="ECO:0000313" key="2">
    <source>
        <dbReference type="Proteomes" id="UP000199382"/>
    </source>
</evidence>
<dbReference type="SUPFAM" id="SSF51197">
    <property type="entry name" value="Clavaminate synthase-like"/>
    <property type="match status" value="1"/>
</dbReference>
<dbReference type="RefSeq" id="WP_093158233.1">
    <property type="nucleotide sequence ID" value="NZ_FNEK01000034.1"/>
</dbReference>
<accession>A0A1G9A8N0</accession>
<dbReference type="InterPro" id="IPR037012">
    <property type="entry name" value="NanQ/TabA/YiaL_sf"/>
</dbReference>
<reference evidence="1 2" key="1">
    <citation type="submission" date="2016-10" db="EMBL/GenBank/DDBJ databases">
        <authorList>
            <person name="de Groot N.N."/>
        </authorList>
    </citation>
    <scope>NUCLEOTIDE SEQUENCE [LARGE SCALE GENOMIC DNA]</scope>
    <source>
        <strain evidence="1 2">DSM 25294</strain>
    </source>
</reference>
<organism evidence="1 2">
    <name type="scientific">Aliiruegeria lutimaris</name>
    <dbReference type="NCBI Taxonomy" id="571298"/>
    <lineage>
        <taxon>Bacteria</taxon>
        <taxon>Pseudomonadati</taxon>
        <taxon>Pseudomonadota</taxon>
        <taxon>Alphaproteobacteria</taxon>
        <taxon>Rhodobacterales</taxon>
        <taxon>Roseobacteraceae</taxon>
        <taxon>Aliiruegeria</taxon>
    </lineage>
</organism>
<dbReference type="NCBIfam" id="TIGR00022">
    <property type="entry name" value="YhcH/YjgK/YiaL family protein"/>
    <property type="match status" value="1"/>
</dbReference>
<sequence length="153" mass="17043">MIFGRLDNLAAAAETLPANILEALEFLASTDFTSAKTGRIDIDGERLFAQVQDYVTQPASEKRPEAHKSYIDVQFVVSGREKMGFAPMIGKPTVVEDLLEENDVLFFADVPDECYLTLSPGSYAVFYPWDIHRPGCSAEQNQDVRKIVVKVLL</sequence>
<dbReference type="STRING" id="571298.SAMN04488026_103448"/>
<protein>
    <submittedName>
        <fullName evidence="1">YhcH/YjgK/YiaL family protein</fullName>
    </submittedName>
</protein>